<protein>
    <submittedName>
        <fullName evidence="2">Uncharacterized protein</fullName>
    </submittedName>
</protein>
<dbReference type="OrthoDB" id="2196338at2759"/>
<name>J9DLY1_EDHAE</name>
<dbReference type="OMA" id="INCKKPL"/>
<dbReference type="InParanoid" id="J9DLY1"/>
<sequence>MTDILQITELSEVNASMIINCKKPLSKTEYHHIYCLLSTHSLDNKIILKVIELLFKTEFKPIYSNEIKLFLRENHKEMYEQYEKMFRKNPGVAEAFNKNVKINRLPYELPDKKPQTIKFLEPKFIGKKLVKRKKDNFERKQIRRSNKQEAVQKIKKLIQDKKEYEQKVKEMYRKLN</sequence>
<proteinExistence type="predicted"/>
<keyword evidence="1" id="KW-0175">Coiled coil</keyword>
<dbReference type="AlphaFoldDB" id="J9DLY1"/>
<gene>
    <name evidence="2" type="ORF">EDEG_03178</name>
</gene>
<reference evidence="3" key="2">
    <citation type="submission" date="2015-07" db="EMBL/GenBank/DDBJ databases">
        <title>Contrasting host-pathogen interactions and genome evolution in two generalist and specialist microsporidian pathogens of mosquitoes.</title>
        <authorList>
            <consortium name="The Broad Institute Genomics Platform"/>
            <consortium name="The Broad Institute Genome Sequencing Center for Infectious Disease"/>
            <person name="Cuomo C.A."/>
            <person name="Sanscrainte N.D."/>
            <person name="Goldberg J.M."/>
            <person name="Heiman D."/>
            <person name="Young S."/>
            <person name="Zeng Q."/>
            <person name="Becnel J.J."/>
            <person name="Birren B.W."/>
        </authorList>
    </citation>
    <scope>NUCLEOTIDE SEQUENCE [LARGE SCALE GENOMIC DNA]</scope>
    <source>
        <strain evidence="3">USNM 41457</strain>
    </source>
</reference>
<dbReference type="EMBL" id="AFBI03000074">
    <property type="protein sequence ID" value="EJW02392.1"/>
    <property type="molecule type" value="Genomic_DNA"/>
</dbReference>
<feature type="coiled-coil region" evidence="1">
    <location>
        <begin position="147"/>
        <end position="174"/>
    </location>
</feature>
<evidence type="ECO:0000313" key="2">
    <source>
        <dbReference type="EMBL" id="EJW02392.1"/>
    </source>
</evidence>
<dbReference type="Proteomes" id="UP000003163">
    <property type="component" value="Unassembled WGS sequence"/>
</dbReference>
<accession>J9DLY1</accession>
<organism evidence="2 3">
    <name type="scientific">Edhazardia aedis (strain USNM 41457)</name>
    <name type="common">Microsporidian parasite</name>
    <dbReference type="NCBI Taxonomy" id="1003232"/>
    <lineage>
        <taxon>Eukaryota</taxon>
        <taxon>Fungi</taxon>
        <taxon>Fungi incertae sedis</taxon>
        <taxon>Microsporidia</taxon>
        <taxon>Edhazardia</taxon>
    </lineage>
</organism>
<reference evidence="2 3" key="1">
    <citation type="submission" date="2011-08" db="EMBL/GenBank/DDBJ databases">
        <authorList>
            <person name="Liu Z.J."/>
            <person name="Shi F.L."/>
            <person name="Lu J.Q."/>
            <person name="Li M."/>
            <person name="Wang Z.L."/>
        </authorList>
    </citation>
    <scope>NUCLEOTIDE SEQUENCE [LARGE SCALE GENOMIC DNA]</scope>
    <source>
        <strain evidence="2 3">USNM 41457</strain>
    </source>
</reference>
<evidence type="ECO:0000313" key="3">
    <source>
        <dbReference type="Proteomes" id="UP000003163"/>
    </source>
</evidence>
<evidence type="ECO:0000256" key="1">
    <source>
        <dbReference type="SAM" id="Coils"/>
    </source>
</evidence>
<dbReference type="HOGENOM" id="CLU_1555239_0_0_1"/>
<comment type="caution">
    <text evidence="2">The sequence shown here is derived from an EMBL/GenBank/DDBJ whole genome shotgun (WGS) entry which is preliminary data.</text>
</comment>
<dbReference type="VEuPathDB" id="MicrosporidiaDB:EDEG_03178"/>
<keyword evidence="3" id="KW-1185">Reference proteome</keyword>